<keyword evidence="4" id="KW-1185">Reference proteome</keyword>
<feature type="region of interest" description="Disordered" evidence="1">
    <location>
        <begin position="18"/>
        <end position="54"/>
    </location>
</feature>
<evidence type="ECO:0000256" key="2">
    <source>
        <dbReference type="SAM" id="SignalP"/>
    </source>
</evidence>
<feature type="chain" id="PRO_5025529823" evidence="2">
    <location>
        <begin position="21"/>
        <end position="280"/>
    </location>
</feature>
<sequence>MLSFSLLTIILAPLVSLSSAQSTPPPSSSTTISSSTAVSVTTTPTTPGNPAATPPDVYLNVPKLHVGRIELDVENLSADINLNANVASLVQINAGVQVSIQKVNITIVDVDAELELIVRLGNLVQIVNRVFSSLDLNPLLITAINNVTSVLGEVVGAVEGLLGSVTQNGNTLNFLVDNLGNIVQQVTDTTGKISSSIVGDYLQNMTYTGASKALTGGLTQKTYSYSPLNALVDIVFNSLGQIVQATVQKATGTTSSVSSSATGAPSSSVSSSSTSSTVSV</sequence>
<dbReference type="EMBL" id="MU004242">
    <property type="protein sequence ID" value="KAF2664672.1"/>
    <property type="molecule type" value="Genomic_DNA"/>
</dbReference>
<dbReference type="Proteomes" id="UP000799302">
    <property type="component" value="Unassembled WGS sequence"/>
</dbReference>
<feature type="signal peptide" evidence="2">
    <location>
        <begin position="1"/>
        <end position="20"/>
    </location>
</feature>
<protein>
    <submittedName>
        <fullName evidence="3">Uncharacterized protein</fullName>
    </submittedName>
</protein>
<reference evidence="3" key="1">
    <citation type="journal article" date="2020" name="Stud. Mycol.">
        <title>101 Dothideomycetes genomes: a test case for predicting lifestyles and emergence of pathogens.</title>
        <authorList>
            <person name="Haridas S."/>
            <person name="Albert R."/>
            <person name="Binder M."/>
            <person name="Bloem J."/>
            <person name="Labutti K."/>
            <person name="Salamov A."/>
            <person name="Andreopoulos B."/>
            <person name="Baker S."/>
            <person name="Barry K."/>
            <person name="Bills G."/>
            <person name="Bluhm B."/>
            <person name="Cannon C."/>
            <person name="Castanera R."/>
            <person name="Culley D."/>
            <person name="Daum C."/>
            <person name="Ezra D."/>
            <person name="Gonzalez J."/>
            <person name="Henrissat B."/>
            <person name="Kuo A."/>
            <person name="Liang C."/>
            <person name="Lipzen A."/>
            <person name="Lutzoni F."/>
            <person name="Magnuson J."/>
            <person name="Mondo S."/>
            <person name="Nolan M."/>
            <person name="Ohm R."/>
            <person name="Pangilinan J."/>
            <person name="Park H.-J."/>
            <person name="Ramirez L."/>
            <person name="Alfaro M."/>
            <person name="Sun H."/>
            <person name="Tritt A."/>
            <person name="Yoshinaga Y."/>
            <person name="Zwiers L.-H."/>
            <person name="Turgeon B."/>
            <person name="Goodwin S."/>
            <person name="Spatafora J."/>
            <person name="Crous P."/>
            <person name="Grigoriev I."/>
        </authorList>
    </citation>
    <scope>NUCLEOTIDE SEQUENCE</scope>
    <source>
        <strain evidence="3">CBS 115976</strain>
    </source>
</reference>
<feature type="region of interest" description="Disordered" evidence="1">
    <location>
        <begin position="254"/>
        <end position="280"/>
    </location>
</feature>
<evidence type="ECO:0000313" key="3">
    <source>
        <dbReference type="EMBL" id="KAF2664672.1"/>
    </source>
</evidence>
<gene>
    <name evidence="3" type="ORF">BT63DRAFT_429428</name>
</gene>
<dbReference type="AlphaFoldDB" id="A0A6A6TXX4"/>
<proteinExistence type="predicted"/>
<name>A0A6A6TXX4_9PEZI</name>
<accession>A0A6A6TXX4</accession>
<evidence type="ECO:0000313" key="4">
    <source>
        <dbReference type="Proteomes" id="UP000799302"/>
    </source>
</evidence>
<keyword evidence="2" id="KW-0732">Signal</keyword>
<organism evidence="3 4">
    <name type="scientific">Microthyrium microscopicum</name>
    <dbReference type="NCBI Taxonomy" id="703497"/>
    <lineage>
        <taxon>Eukaryota</taxon>
        <taxon>Fungi</taxon>
        <taxon>Dikarya</taxon>
        <taxon>Ascomycota</taxon>
        <taxon>Pezizomycotina</taxon>
        <taxon>Dothideomycetes</taxon>
        <taxon>Dothideomycetes incertae sedis</taxon>
        <taxon>Microthyriales</taxon>
        <taxon>Microthyriaceae</taxon>
        <taxon>Microthyrium</taxon>
    </lineage>
</organism>
<evidence type="ECO:0000256" key="1">
    <source>
        <dbReference type="SAM" id="MobiDB-lite"/>
    </source>
</evidence>
<dbReference type="OrthoDB" id="5587021at2759"/>